<dbReference type="EMBL" id="BJFL01000001">
    <property type="protein sequence ID" value="GDY28425.1"/>
    <property type="molecule type" value="Genomic_DNA"/>
</dbReference>
<feature type="transmembrane region" description="Helical" evidence="1">
    <location>
        <begin position="6"/>
        <end position="27"/>
    </location>
</feature>
<protein>
    <submittedName>
        <fullName evidence="2">Uncharacterized protein</fullName>
    </submittedName>
</protein>
<keyword evidence="1" id="KW-1133">Transmembrane helix</keyword>
<reference evidence="3" key="1">
    <citation type="submission" date="2019-04" db="EMBL/GenBank/DDBJ databases">
        <title>Draft genome sequence of Pseudonocardiaceae bacterium SL3-2-4.</title>
        <authorList>
            <person name="Ningsih F."/>
            <person name="Yokota A."/>
            <person name="Sakai Y."/>
            <person name="Nanatani K."/>
            <person name="Yabe S."/>
            <person name="Oetari A."/>
            <person name="Sjamsuridzal W."/>
        </authorList>
    </citation>
    <scope>NUCLEOTIDE SEQUENCE [LARGE SCALE GENOMIC DNA]</scope>
    <source>
        <strain evidence="3">SL3-2-4</strain>
    </source>
</reference>
<proteinExistence type="predicted"/>
<evidence type="ECO:0000313" key="3">
    <source>
        <dbReference type="Proteomes" id="UP000298860"/>
    </source>
</evidence>
<keyword evidence="1" id="KW-0472">Membrane</keyword>
<dbReference type="Proteomes" id="UP000298860">
    <property type="component" value="Unassembled WGS sequence"/>
</dbReference>
<evidence type="ECO:0000256" key="1">
    <source>
        <dbReference type="SAM" id="Phobius"/>
    </source>
</evidence>
<dbReference type="AlphaFoldDB" id="A0A4D4IVQ9"/>
<dbReference type="Pfam" id="PF21833">
    <property type="entry name" value="DUF6893"/>
    <property type="match status" value="1"/>
</dbReference>
<name>A0A4D4IVQ9_9PSEU</name>
<accession>A0A4D4IVQ9</accession>
<keyword evidence="1" id="KW-0812">Transmembrane</keyword>
<keyword evidence="3" id="KW-1185">Reference proteome</keyword>
<organism evidence="2 3">
    <name type="scientific">Gandjariella thermophila</name>
    <dbReference type="NCBI Taxonomy" id="1931992"/>
    <lineage>
        <taxon>Bacteria</taxon>
        <taxon>Bacillati</taxon>
        <taxon>Actinomycetota</taxon>
        <taxon>Actinomycetes</taxon>
        <taxon>Pseudonocardiales</taxon>
        <taxon>Pseudonocardiaceae</taxon>
        <taxon>Gandjariella</taxon>
    </lineage>
</organism>
<comment type="caution">
    <text evidence="2">The sequence shown here is derived from an EMBL/GenBank/DDBJ whole genome shotgun (WGS) entry which is preliminary data.</text>
</comment>
<sequence>MYLSPTVLRVAAGFAGAAAVAVLLVNLPDMRRYAKFERM</sequence>
<evidence type="ECO:0000313" key="2">
    <source>
        <dbReference type="EMBL" id="GDY28425.1"/>
    </source>
</evidence>
<dbReference type="InterPro" id="IPR054188">
    <property type="entry name" value="DUF6893"/>
</dbReference>
<gene>
    <name evidence="2" type="ORF">GTS_00580</name>
</gene>